<feature type="signal peptide" evidence="3">
    <location>
        <begin position="1"/>
        <end position="21"/>
    </location>
</feature>
<dbReference type="AlphaFoldDB" id="A0A7R5KGC9"/>
<evidence type="ECO:0000256" key="2">
    <source>
        <dbReference type="SAM" id="Phobius"/>
    </source>
</evidence>
<evidence type="ECO:0000256" key="1">
    <source>
        <dbReference type="SAM" id="MobiDB-lite"/>
    </source>
</evidence>
<feature type="region of interest" description="Disordered" evidence="1">
    <location>
        <begin position="464"/>
        <end position="487"/>
    </location>
</feature>
<dbReference type="PANTHER" id="PTHR48195:SF1">
    <property type="entry name" value="RIKEN CDNA 2410002F23 GENE"/>
    <property type="match status" value="1"/>
</dbReference>
<dbReference type="RefSeq" id="XP_039240626.1">
    <property type="nucleotide sequence ID" value="XM_039384692.1"/>
</dbReference>
<accession>A0A7R5KGC9</accession>
<proteinExistence type="predicted"/>
<dbReference type="InParanoid" id="A0A7R5KGC9"/>
<evidence type="ECO:0000256" key="3">
    <source>
        <dbReference type="SAM" id="SignalP"/>
    </source>
</evidence>
<protein>
    <submittedName>
        <fullName evidence="5">Uncharacterized protein LOC120323903</fullName>
    </submittedName>
</protein>
<keyword evidence="4" id="KW-1185">Reference proteome</keyword>
<feature type="compositionally biased region" description="Acidic residues" evidence="1">
    <location>
        <begin position="220"/>
        <end position="246"/>
    </location>
</feature>
<organism evidence="4 5">
    <name type="scientific">Pipra filicauda</name>
    <name type="common">Wire-tailed manakin</name>
    <dbReference type="NCBI Taxonomy" id="649802"/>
    <lineage>
        <taxon>Eukaryota</taxon>
        <taxon>Metazoa</taxon>
        <taxon>Chordata</taxon>
        <taxon>Craniata</taxon>
        <taxon>Vertebrata</taxon>
        <taxon>Euteleostomi</taxon>
        <taxon>Archelosauria</taxon>
        <taxon>Archosauria</taxon>
        <taxon>Dinosauria</taxon>
        <taxon>Saurischia</taxon>
        <taxon>Theropoda</taxon>
        <taxon>Coelurosauria</taxon>
        <taxon>Aves</taxon>
        <taxon>Neognathae</taxon>
        <taxon>Neoaves</taxon>
        <taxon>Telluraves</taxon>
        <taxon>Australaves</taxon>
        <taxon>Passeriformes</taxon>
        <taxon>Pipridae</taxon>
        <taxon>Pipra</taxon>
    </lineage>
</organism>
<dbReference type="GO" id="GO:0005794">
    <property type="term" value="C:Golgi apparatus"/>
    <property type="evidence" value="ECO:0007669"/>
    <property type="project" value="TreeGrafter"/>
</dbReference>
<name>A0A7R5KGC9_9PASS</name>
<feature type="compositionally biased region" description="Basic and acidic residues" evidence="1">
    <location>
        <begin position="263"/>
        <end position="275"/>
    </location>
</feature>
<keyword evidence="3" id="KW-0732">Signal</keyword>
<feature type="transmembrane region" description="Helical" evidence="2">
    <location>
        <begin position="48"/>
        <end position="71"/>
    </location>
</feature>
<feature type="chain" id="PRO_5031303612" evidence="3">
    <location>
        <begin position="22"/>
        <end position="557"/>
    </location>
</feature>
<dbReference type="Proteomes" id="UP000504627">
    <property type="component" value="Unplaced"/>
</dbReference>
<dbReference type="InterPro" id="IPR053270">
    <property type="entry name" value="Fv1_restriction_factor"/>
</dbReference>
<dbReference type="PANTHER" id="PTHR48195">
    <property type="entry name" value="FRIEND VIRUS SUSCEPTIBILITY PROTEIN 1"/>
    <property type="match status" value="1"/>
</dbReference>
<sequence>MLIQTMALCFSLALMALLCWGTYLVETMREYISLPGTDVDTLIMQAPAVLVHPYMICLILISTVSILWCLWNLVSSWYKRKQILNEVMSKCALKRPVPGWQGVWKDLGRFLGRLSPPIAWDFTPEQVFNPGKLTHHLIEGCLAQPNENQRLFALYWGLACAYRATVQYSQRTVVEAGTQTAFEDTMVEKGTQTTTTVAVPVVEKKRGTRRTTGPCCQLEREEEEAEEKEQEEEEGEEEEGEKEEDESLGKERSDQEASPSTNKSEKGVREFKQEMEVNLSPTSSELRDLREDYSRQPGERISAWLLRCWDYGADSQLLEGREAQQLGSLARDRGIERGIGKEAAIHSLWRRLLSSVRARYPFKEDLVNSPGKWTTADEGIQYLRELAVVEVIYSDLNNDSVSKDPEDVPCTMAMWRKVIQSAPASYSNSLAALYYPEMDTPTVERASFWLKNLEETLCTSSSLQTSTSAVKGSPRNQSSPALIRGKESPRQMTRGALWFFLCDQGEDMRKWDGEPTFKLEARVRELKEKRAVKKGPPKKTVNIVSVDTQRQSAISQT</sequence>
<keyword evidence="2" id="KW-0472">Membrane</keyword>
<reference evidence="5" key="1">
    <citation type="submission" date="2025-08" db="UniProtKB">
        <authorList>
            <consortium name="RefSeq"/>
        </authorList>
    </citation>
    <scope>IDENTIFICATION</scope>
    <source>
        <tissue evidence="5">Muscle</tissue>
    </source>
</reference>
<feature type="region of interest" description="Disordered" evidence="1">
    <location>
        <begin position="205"/>
        <end position="291"/>
    </location>
</feature>
<evidence type="ECO:0000313" key="5">
    <source>
        <dbReference type="RefSeq" id="XP_039240626.1"/>
    </source>
</evidence>
<evidence type="ECO:0000313" key="4">
    <source>
        <dbReference type="Proteomes" id="UP000504627"/>
    </source>
</evidence>
<gene>
    <name evidence="5" type="primary">LOC120323903</name>
</gene>
<keyword evidence="2" id="KW-0812">Transmembrane</keyword>
<keyword evidence="2" id="KW-1133">Transmembrane helix</keyword>
<dbReference type="GeneID" id="120323903"/>
<dbReference type="GO" id="GO:0009615">
    <property type="term" value="P:response to virus"/>
    <property type="evidence" value="ECO:0007669"/>
    <property type="project" value="TreeGrafter"/>
</dbReference>